<feature type="region of interest" description="Disordered" evidence="1">
    <location>
        <begin position="51"/>
        <end position="74"/>
    </location>
</feature>
<protein>
    <submittedName>
        <fullName evidence="2">Uncharacterized protein</fullName>
    </submittedName>
</protein>
<feature type="region of interest" description="Disordered" evidence="1">
    <location>
        <begin position="795"/>
        <end position="842"/>
    </location>
</feature>
<comment type="caution">
    <text evidence="2">The sequence shown here is derived from an EMBL/GenBank/DDBJ whole genome shotgun (WGS) entry which is preliminary data.</text>
</comment>
<dbReference type="EMBL" id="JAGMVJ010000020">
    <property type="protein sequence ID" value="KAH7075135.1"/>
    <property type="molecule type" value="Genomic_DNA"/>
</dbReference>
<proteinExistence type="predicted"/>
<keyword evidence="3" id="KW-1185">Reference proteome</keyword>
<feature type="region of interest" description="Disordered" evidence="1">
    <location>
        <begin position="615"/>
        <end position="637"/>
    </location>
</feature>
<accession>A0A8K0QYM3</accession>
<evidence type="ECO:0000256" key="1">
    <source>
        <dbReference type="SAM" id="MobiDB-lite"/>
    </source>
</evidence>
<reference evidence="2" key="1">
    <citation type="journal article" date="2021" name="Nat. Commun.">
        <title>Genetic determinants of endophytism in the Arabidopsis root mycobiome.</title>
        <authorList>
            <person name="Mesny F."/>
            <person name="Miyauchi S."/>
            <person name="Thiergart T."/>
            <person name="Pickel B."/>
            <person name="Atanasova L."/>
            <person name="Karlsson M."/>
            <person name="Huettel B."/>
            <person name="Barry K.W."/>
            <person name="Haridas S."/>
            <person name="Chen C."/>
            <person name="Bauer D."/>
            <person name="Andreopoulos W."/>
            <person name="Pangilinan J."/>
            <person name="LaButti K."/>
            <person name="Riley R."/>
            <person name="Lipzen A."/>
            <person name="Clum A."/>
            <person name="Drula E."/>
            <person name="Henrissat B."/>
            <person name="Kohler A."/>
            <person name="Grigoriev I.V."/>
            <person name="Martin F.M."/>
            <person name="Hacquard S."/>
        </authorList>
    </citation>
    <scope>NUCLEOTIDE SEQUENCE</scope>
    <source>
        <strain evidence="2">MPI-SDFR-AT-0120</strain>
    </source>
</reference>
<sequence>MHKLSRTSLASIVCPSAPFLAPRLLRTAIPAIAHTSQCSPSRLQTACYATKPKAKGPPKKLTFNPPKRKYGAKPPAVDSEITALRKKLQQACEFRNAEQMMDIYPTLIEANALNRHDTRRIAQALHTRARLMSKSTDIFPFIQQVVSDLRRGALEPHPYAFVHLLSIYKDCKRFNEGHELWQWLVQQDETFVSQAAYGAAIELMAYGGISSLPELEDLYNEGLKRFPGTFAEYHLSPDAIVPDRSQPTLMLGIPTVLLQGILTARMLARDWKRSYLALDTILRLYPTQTPPRFFELFMTERPVSEAYTAFTLACRAGTALSHFQVTSLLTKLRAAMQNTSSMADRVLLLRAVANALYAYQEAGGQVESIHVGIFIHCFEDILPGQLSGEDYQGDAAQLRNLVVVAAHEILSGLLQAGLAPQIHPFEALISIAGKMRVPNLLSTTLQDLQTAQIDPGPIGTRSALTSAGLLKNRDLVEQLWSGIVSKAENEGSQIASEDWITFVKACRRSDMAKYFHEQLLKLSHTTTSSIEQHLVYQINLVEKAKGQTDFEYMTPEALTMELDGLKQQVKNIETVIMSGSPLNLRTSPFYMHLDSSTTSLSSVENLRFIYDQLTTDPHQPAAPPPTEDSPIQPVRSSTGIPLDELRFKNWVTILEMMSNAEAYETHFQAAINAAIAQGTPLKDRSLRLLQTAKVESIQSKVDLRERIRVLRTPVATPTSVFRKIGSKVEDKKFKPMAYDREAGKWSNPTIRTHKSSKVEVRKHKTDARFAPQQEKFQQTPPKLRYYVGLESYHDAPATPQRKEQLDVQPSAEGAVLEPSSKASERPAQSPTWPSVDQLTGQS</sequence>
<feature type="compositionally biased region" description="Polar residues" evidence="1">
    <location>
        <begin position="826"/>
        <end position="842"/>
    </location>
</feature>
<dbReference type="Proteomes" id="UP000813461">
    <property type="component" value="Unassembled WGS sequence"/>
</dbReference>
<dbReference type="OrthoDB" id="185373at2759"/>
<feature type="region of interest" description="Disordered" evidence="1">
    <location>
        <begin position="762"/>
        <end position="781"/>
    </location>
</feature>
<dbReference type="AlphaFoldDB" id="A0A8K0QYM3"/>
<gene>
    <name evidence="2" type="ORF">FB567DRAFT_452645</name>
</gene>
<name>A0A8K0QYM3_9PLEO</name>
<evidence type="ECO:0000313" key="3">
    <source>
        <dbReference type="Proteomes" id="UP000813461"/>
    </source>
</evidence>
<organism evidence="2 3">
    <name type="scientific">Paraphoma chrysanthemicola</name>
    <dbReference type="NCBI Taxonomy" id="798071"/>
    <lineage>
        <taxon>Eukaryota</taxon>
        <taxon>Fungi</taxon>
        <taxon>Dikarya</taxon>
        <taxon>Ascomycota</taxon>
        <taxon>Pezizomycotina</taxon>
        <taxon>Dothideomycetes</taxon>
        <taxon>Pleosporomycetidae</taxon>
        <taxon>Pleosporales</taxon>
        <taxon>Pleosporineae</taxon>
        <taxon>Phaeosphaeriaceae</taxon>
        <taxon>Paraphoma</taxon>
    </lineage>
</organism>
<evidence type="ECO:0000313" key="2">
    <source>
        <dbReference type="EMBL" id="KAH7075135.1"/>
    </source>
</evidence>